<sequence length="189" mass="21827">MFDIFRALSHQVSKTVWMYIQMNNDLSEEDSNNSSAEEKLSLTTSSSYTAANKYKLVVTPQALEEEIDISFTEEDQSANTTHKKGKSLERIDKQSNIYGEDEANYIITGFQPSPISKAIRDILIYDIPAKWSNLDILKHLASWGRVISLQVKRQKKYKTVRCKFEMTELFMEYDINKSWMAPLNALPVR</sequence>
<comment type="caution">
    <text evidence="1">The sequence shown here is derived from an EMBL/GenBank/DDBJ whole genome shotgun (WGS) entry which is preliminary data.</text>
</comment>
<evidence type="ECO:0000313" key="2">
    <source>
        <dbReference type="Proteomes" id="UP000615446"/>
    </source>
</evidence>
<gene>
    <name evidence="1" type="ORF">RCL2_001254000</name>
</gene>
<reference evidence="1" key="1">
    <citation type="submission" date="2019-10" db="EMBL/GenBank/DDBJ databases">
        <title>Conservation and host-specific expression of non-tandemly repeated heterogenous ribosome RNA gene in arbuscular mycorrhizal fungi.</title>
        <authorList>
            <person name="Maeda T."/>
            <person name="Kobayashi Y."/>
            <person name="Nakagawa T."/>
            <person name="Ezawa T."/>
            <person name="Yamaguchi K."/>
            <person name="Bino T."/>
            <person name="Nishimoto Y."/>
            <person name="Shigenobu S."/>
            <person name="Kawaguchi M."/>
        </authorList>
    </citation>
    <scope>NUCLEOTIDE SEQUENCE</scope>
    <source>
        <strain evidence="1">HR1</strain>
    </source>
</reference>
<dbReference type="Proteomes" id="UP000615446">
    <property type="component" value="Unassembled WGS sequence"/>
</dbReference>
<dbReference type="EMBL" id="BLAL01000156">
    <property type="protein sequence ID" value="GES85432.1"/>
    <property type="molecule type" value="Genomic_DNA"/>
</dbReference>
<protein>
    <submittedName>
        <fullName evidence="1">Uncharacterized protein</fullName>
    </submittedName>
</protein>
<organism evidence="1 2">
    <name type="scientific">Rhizophagus clarus</name>
    <dbReference type="NCBI Taxonomy" id="94130"/>
    <lineage>
        <taxon>Eukaryota</taxon>
        <taxon>Fungi</taxon>
        <taxon>Fungi incertae sedis</taxon>
        <taxon>Mucoromycota</taxon>
        <taxon>Glomeromycotina</taxon>
        <taxon>Glomeromycetes</taxon>
        <taxon>Glomerales</taxon>
        <taxon>Glomeraceae</taxon>
        <taxon>Rhizophagus</taxon>
    </lineage>
</organism>
<name>A0A8H3QNB0_9GLOM</name>
<dbReference type="OrthoDB" id="2412516at2759"/>
<dbReference type="AlphaFoldDB" id="A0A8H3QNB0"/>
<evidence type="ECO:0000313" key="1">
    <source>
        <dbReference type="EMBL" id="GES85432.1"/>
    </source>
</evidence>
<accession>A0A8H3QNB0</accession>
<proteinExistence type="predicted"/>